<dbReference type="OMA" id="LIWPESI"/>
<gene>
    <name evidence="1" type="ORF">SRCM100623_01224</name>
</gene>
<dbReference type="RefSeq" id="WP_003628355.1">
    <property type="nucleotide sequence ID" value="NZ_BSCN01000074.1"/>
</dbReference>
<accession>A0A1A0DDF6</accession>
<organism evidence="1 2">
    <name type="scientific">Acetobacter pasteurianus</name>
    <name type="common">Acetobacter turbidans</name>
    <dbReference type="NCBI Taxonomy" id="438"/>
    <lineage>
        <taxon>Bacteria</taxon>
        <taxon>Pseudomonadati</taxon>
        <taxon>Pseudomonadota</taxon>
        <taxon>Alphaproteobacteria</taxon>
        <taxon>Acetobacterales</taxon>
        <taxon>Acetobacteraceae</taxon>
        <taxon>Acetobacter</taxon>
    </lineage>
</organism>
<evidence type="ECO:0000313" key="1">
    <source>
        <dbReference type="EMBL" id="OAZ72682.1"/>
    </source>
</evidence>
<reference evidence="1 2" key="1">
    <citation type="submission" date="2016-05" db="EMBL/GenBank/DDBJ databases">
        <title>Genome sequencing of Acetobacter pasteurianus strain SRCM100623.</title>
        <authorList>
            <person name="Song Y.R."/>
        </authorList>
    </citation>
    <scope>NUCLEOTIDE SEQUENCE [LARGE SCALE GENOMIC DNA]</scope>
    <source>
        <strain evidence="1 2">SRCM100623</strain>
    </source>
</reference>
<evidence type="ECO:0000313" key="2">
    <source>
        <dbReference type="Proteomes" id="UP000093796"/>
    </source>
</evidence>
<comment type="caution">
    <text evidence="1">The sequence shown here is derived from an EMBL/GenBank/DDBJ whole genome shotgun (WGS) entry which is preliminary data.</text>
</comment>
<dbReference type="PATRIC" id="fig|438.15.peg.1397"/>
<dbReference type="Proteomes" id="UP000093796">
    <property type="component" value="Unassembled WGS sequence"/>
</dbReference>
<protein>
    <submittedName>
        <fullName evidence="1">Uncharacterized protein</fullName>
    </submittedName>
</protein>
<dbReference type="EMBL" id="LYUD01000099">
    <property type="protein sequence ID" value="OAZ72682.1"/>
    <property type="molecule type" value="Genomic_DNA"/>
</dbReference>
<name>A0A1A0DDF6_ACEPA</name>
<proteinExistence type="predicted"/>
<dbReference type="AlphaFoldDB" id="A0A1A0DDF6"/>
<dbReference type="OrthoDB" id="7226281at2"/>
<sequence length="338" mass="35869">MKQDLTWGWAFGCVAALAIQAALMVLVAPWFAGWVHRLAGRLVGEPRFPAGGRWQEIWHQFRRPSLYGRQDGLNGVFCALALVLAVLACGLVPVFTLTMPGFPAPGMLLVCTILVAVGVLLDLPQAVQEASAAQQGCAAIVADALLLPVLTPVLLLTGAHDLVAFLGRLHVLSPITEGAPYVLAGVALFLATALARRDEQTASATLSGPDRAMWLLAADCMQMCWVTLAADVAWAGSLAMPGESGAENWLTQCVEGLGLWMFKLLVASLMLAVLRMALLPAGRRARVRLGAIFLLGVLAWQVTSSHVAAPPAEPENHNVEDENTQGYSTEPAPEGEPS</sequence>